<proteinExistence type="predicted"/>
<comment type="caution">
    <text evidence="1">The sequence shown here is derived from an EMBL/GenBank/DDBJ whole genome shotgun (WGS) entry which is preliminary data.</text>
</comment>
<dbReference type="EMBL" id="QHCS01000001">
    <property type="protein sequence ID" value="RHX87649.1"/>
    <property type="molecule type" value="Genomic_DNA"/>
</dbReference>
<organism evidence="1 2">
    <name type="scientific">Leptospira stimsonii</name>
    <dbReference type="NCBI Taxonomy" id="2202203"/>
    <lineage>
        <taxon>Bacteria</taxon>
        <taxon>Pseudomonadati</taxon>
        <taxon>Spirochaetota</taxon>
        <taxon>Spirochaetia</taxon>
        <taxon>Leptospirales</taxon>
        <taxon>Leptospiraceae</taxon>
        <taxon>Leptospira</taxon>
    </lineage>
</organism>
<dbReference type="AlphaFoldDB" id="A0A8B3CSH2"/>
<evidence type="ECO:0000313" key="1">
    <source>
        <dbReference type="EMBL" id="RHX87649.1"/>
    </source>
</evidence>
<dbReference type="Proteomes" id="UP000266669">
    <property type="component" value="Unassembled WGS sequence"/>
</dbReference>
<gene>
    <name evidence="1" type="ORF">DLM78_01220</name>
</gene>
<evidence type="ECO:0000313" key="2">
    <source>
        <dbReference type="Proteomes" id="UP000266669"/>
    </source>
</evidence>
<protein>
    <submittedName>
        <fullName evidence="1">Uncharacterized protein</fullName>
    </submittedName>
</protein>
<accession>A0A8B3CSH2</accession>
<name>A0A8B3CSH2_9LEPT</name>
<sequence length="62" mass="7489">MYSRGLFIPFLEFVVLLFSANIFDFHSTLTVFPGKSEARIFHPIRDRIPPEKTRFFRNRLLW</sequence>
<reference evidence="2" key="1">
    <citation type="submission" date="2018-05" db="EMBL/GenBank/DDBJ databases">
        <title>Leptospira yasudae sp. nov. and Leptospira stimsonii sp. nov., two pathogenic species of the genus Leptospira isolated from environmental sources.</title>
        <authorList>
            <person name="Casanovas-Massana A."/>
            <person name="Hamond C."/>
            <person name="Santos L.A."/>
            <person name="Hacker K.P."/>
            <person name="Balassiano I."/>
            <person name="Medeiros M.A."/>
            <person name="Reis M.G."/>
            <person name="Ko A.I."/>
            <person name="Wunder E.A."/>
        </authorList>
    </citation>
    <scope>NUCLEOTIDE SEQUENCE [LARGE SCALE GENOMIC DNA]</scope>
    <source>
        <strain evidence="2">AMB6-RJ</strain>
    </source>
</reference>